<organism evidence="1">
    <name type="scientific">hydrothermal vent metagenome</name>
    <dbReference type="NCBI Taxonomy" id="652676"/>
    <lineage>
        <taxon>unclassified sequences</taxon>
        <taxon>metagenomes</taxon>
        <taxon>ecological metagenomes</taxon>
    </lineage>
</organism>
<accession>A0A3B1A417</accession>
<dbReference type="Gene3D" id="3.40.1260.10">
    <property type="entry name" value="DsrEFH-like"/>
    <property type="match status" value="1"/>
</dbReference>
<proteinExistence type="predicted"/>
<gene>
    <name evidence="1" type="ORF">MNBD_GAMMA20-2291</name>
</gene>
<dbReference type="EMBL" id="UOFU01000154">
    <property type="protein sequence ID" value="VAW98811.1"/>
    <property type="molecule type" value="Genomic_DNA"/>
</dbReference>
<dbReference type="AlphaFoldDB" id="A0A3B1A417"/>
<reference evidence="1" key="1">
    <citation type="submission" date="2018-06" db="EMBL/GenBank/DDBJ databases">
        <authorList>
            <person name="Zhirakovskaya E."/>
        </authorList>
    </citation>
    <scope>NUCLEOTIDE SEQUENCE</scope>
</reference>
<evidence type="ECO:0000313" key="1">
    <source>
        <dbReference type="EMBL" id="VAW98811.1"/>
    </source>
</evidence>
<protein>
    <submittedName>
        <fullName evidence="1">Uncharacterized protein</fullName>
    </submittedName>
</protein>
<name>A0A3B1A417_9ZZZZ</name>
<sequence>MHPSSRKHRLIHLFLAGLLLVGPTVQASNQEIIEQLLTQDDAPFGVVFEIVERDPDALQWAIPAINRYVQQLRKHFPDIGLAVVSHGREEFALMKNQQVDNAEIHQVVQSLVADDVPVHVCGTHASWRGKTADDFPDYVDVTPAGPTAIHNYEAMGYVLIELKRH</sequence>
<dbReference type="SUPFAM" id="SSF75169">
    <property type="entry name" value="DsrEFH-like"/>
    <property type="match status" value="1"/>
</dbReference>
<dbReference type="InterPro" id="IPR027396">
    <property type="entry name" value="DsrEFH-like"/>
</dbReference>